<sequence length="83" mass="9165">MNACIRLIVVGDLLMANSSEVFKSSQVLNLSQHMMRALSSFPLPEESSAAKMDPLLHIMANTSHKSFSAPQIWNMCNALSRKS</sequence>
<proteinExistence type="predicted"/>
<gene>
    <name evidence="1" type="ORF">SVIM_LOCUS282002</name>
</gene>
<reference evidence="1" key="1">
    <citation type="submission" date="2019-03" db="EMBL/GenBank/DDBJ databases">
        <authorList>
            <person name="Mank J."/>
            <person name="Almeida P."/>
        </authorList>
    </citation>
    <scope>NUCLEOTIDE SEQUENCE</scope>
    <source>
        <strain evidence="1">78183</strain>
    </source>
</reference>
<dbReference type="AlphaFoldDB" id="A0A6N2LVD7"/>
<protein>
    <submittedName>
        <fullName evidence="1">Uncharacterized protein</fullName>
    </submittedName>
</protein>
<organism evidence="1">
    <name type="scientific">Salix viminalis</name>
    <name type="common">Common osier</name>
    <name type="synonym">Basket willow</name>
    <dbReference type="NCBI Taxonomy" id="40686"/>
    <lineage>
        <taxon>Eukaryota</taxon>
        <taxon>Viridiplantae</taxon>
        <taxon>Streptophyta</taxon>
        <taxon>Embryophyta</taxon>
        <taxon>Tracheophyta</taxon>
        <taxon>Spermatophyta</taxon>
        <taxon>Magnoliopsida</taxon>
        <taxon>eudicotyledons</taxon>
        <taxon>Gunneridae</taxon>
        <taxon>Pentapetalae</taxon>
        <taxon>rosids</taxon>
        <taxon>fabids</taxon>
        <taxon>Malpighiales</taxon>
        <taxon>Salicaceae</taxon>
        <taxon>Saliceae</taxon>
        <taxon>Salix</taxon>
    </lineage>
</organism>
<name>A0A6N2LVD7_SALVM</name>
<dbReference type="EMBL" id="CAADRP010001619">
    <property type="protein sequence ID" value="VFU45195.1"/>
    <property type="molecule type" value="Genomic_DNA"/>
</dbReference>
<accession>A0A6N2LVD7</accession>
<evidence type="ECO:0000313" key="1">
    <source>
        <dbReference type="EMBL" id="VFU45195.1"/>
    </source>
</evidence>